<protein>
    <submittedName>
        <fullName evidence="1">Uncharacterized protein</fullName>
    </submittedName>
</protein>
<keyword evidence="2" id="KW-1185">Reference proteome</keyword>
<dbReference type="Proteomes" id="UP000478052">
    <property type="component" value="Unassembled WGS sequence"/>
</dbReference>
<dbReference type="EMBL" id="VUJU01006133">
    <property type="protein sequence ID" value="KAF0749350.1"/>
    <property type="molecule type" value="Genomic_DNA"/>
</dbReference>
<gene>
    <name evidence="1" type="ORF">FWK35_00015627</name>
</gene>
<sequence>MLLPQNCFYYVNNDEMLNFSTKFEIEKLVITKFWIIVETFKTVPIMFLQMYTTHALVGINSKILPLVYILSRNQKCYIGNNYDYELNPACIISDFKKKGIHNIFYIIFKLMLFHLAQNVWRKIRYR</sequence>
<reference evidence="1 2" key="1">
    <citation type="submission" date="2019-08" db="EMBL/GenBank/DDBJ databases">
        <title>Whole genome of Aphis craccivora.</title>
        <authorList>
            <person name="Voronova N.V."/>
            <person name="Shulinski R.S."/>
            <person name="Bandarenka Y.V."/>
            <person name="Zhorov D.G."/>
            <person name="Warner D."/>
        </authorList>
    </citation>
    <scope>NUCLEOTIDE SEQUENCE [LARGE SCALE GENOMIC DNA]</scope>
    <source>
        <strain evidence="1">180601</strain>
        <tissue evidence="1">Whole Body</tissue>
    </source>
</reference>
<evidence type="ECO:0000313" key="2">
    <source>
        <dbReference type="Proteomes" id="UP000478052"/>
    </source>
</evidence>
<evidence type="ECO:0000313" key="1">
    <source>
        <dbReference type="EMBL" id="KAF0749350.1"/>
    </source>
</evidence>
<dbReference type="AlphaFoldDB" id="A0A6G0Y5H9"/>
<proteinExistence type="predicted"/>
<comment type="caution">
    <text evidence="1">The sequence shown here is derived from an EMBL/GenBank/DDBJ whole genome shotgun (WGS) entry which is preliminary data.</text>
</comment>
<accession>A0A6G0Y5H9</accession>
<organism evidence="1 2">
    <name type="scientific">Aphis craccivora</name>
    <name type="common">Cowpea aphid</name>
    <dbReference type="NCBI Taxonomy" id="307492"/>
    <lineage>
        <taxon>Eukaryota</taxon>
        <taxon>Metazoa</taxon>
        <taxon>Ecdysozoa</taxon>
        <taxon>Arthropoda</taxon>
        <taxon>Hexapoda</taxon>
        <taxon>Insecta</taxon>
        <taxon>Pterygota</taxon>
        <taxon>Neoptera</taxon>
        <taxon>Paraneoptera</taxon>
        <taxon>Hemiptera</taxon>
        <taxon>Sternorrhyncha</taxon>
        <taxon>Aphidomorpha</taxon>
        <taxon>Aphidoidea</taxon>
        <taxon>Aphididae</taxon>
        <taxon>Aphidini</taxon>
        <taxon>Aphis</taxon>
        <taxon>Aphis</taxon>
    </lineage>
</organism>
<name>A0A6G0Y5H9_APHCR</name>